<evidence type="ECO:0000313" key="3">
    <source>
        <dbReference type="Proteomes" id="UP001225034"/>
    </source>
</evidence>
<name>A0ABT9YDV3_9BACI</name>
<protein>
    <submittedName>
        <fullName evidence="2">SagB-type dehydrogenase family enzyme</fullName>
    </submittedName>
</protein>
<dbReference type="Pfam" id="PF00881">
    <property type="entry name" value="Nitroreductase"/>
    <property type="match status" value="1"/>
</dbReference>
<reference evidence="2 3" key="1">
    <citation type="submission" date="2023-07" db="EMBL/GenBank/DDBJ databases">
        <title>Genomic Encyclopedia of Type Strains, Phase IV (KMG-IV): sequencing the most valuable type-strain genomes for metagenomic binning, comparative biology and taxonomic classification.</title>
        <authorList>
            <person name="Goeker M."/>
        </authorList>
    </citation>
    <scope>NUCLEOTIDE SEQUENCE [LARGE SCALE GENOMIC DNA]</scope>
    <source>
        <strain evidence="2 3">DSM 19154</strain>
    </source>
</reference>
<keyword evidence="3" id="KW-1185">Reference proteome</keyword>
<dbReference type="InterPro" id="IPR020051">
    <property type="entry name" value="SagB-type_dehydrogenase"/>
</dbReference>
<dbReference type="PANTHER" id="PTHR43745:SF2">
    <property type="entry name" value="NITROREDUCTASE MJ1384-RELATED"/>
    <property type="match status" value="1"/>
</dbReference>
<dbReference type="Proteomes" id="UP001225034">
    <property type="component" value="Unassembled WGS sequence"/>
</dbReference>
<proteinExistence type="predicted"/>
<comment type="caution">
    <text evidence="2">The sequence shown here is derived from an EMBL/GenBank/DDBJ whole genome shotgun (WGS) entry which is preliminary data.</text>
</comment>
<dbReference type="PANTHER" id="PTHR43745">
    <property type="entry name" value="NITROREDUCTASE MJ1384-RELATED"/>
    <property type="match status" value="1"/>
</dbReference>
<dbReference type="InterPro" id="IPR029479">
    <property type="entry name" value="Nitroreductase"/>
</dbReference>
<dbReference type="NCBIfam" id="TIGR03605">
    <property type="entry name" value="antibiot_sagB"/>
    <property type="match status" value="1"/>
</dbReference>
<sequence>MTTYFTTYHKESNWPPMKKPINSLHDQENVHYPNSLDLNYKQVELDLMGALKRRESAKDMQIGESMDRLKLGTLLKWSIGDMDGKRMFPSAGHLYTITCLVVVKQLNGVKPGIYEYTPATHSLGWLCAYQEIDNAFVQDGIDFNVCLVLGTDFKNVSKHYGERGYRFSLLEAGHMMQNVQLVAASINVRVTPIGGFKDKIANEFIPLMDFKTIYLVPVGE</sequence>
<dbReference type="EMBL" id="JAUSUA010000001">
    <property type="protein sequence ID" value="MDQ0205377.1"/>
    <property type="molecule type" value="Genomic_DNA"/>
</dbReference>
<gene>
    <name evidence="2" type="ORF">J2S05_000151</name>
</gene>
<organism evidence="2 3">
    <name type="scientific">Alkalicoccobacillus murimartini</name>
    <dbReference type="NCBI Taxonomy" id="171685"/>
    <lineage>
        <taxon>Bacteria</taxon>
        <taxon>Bacillati</taxon>
        <taxon>Bacillota</taxon>
        <taxon>Bacilli</taxon>
        <taxon>Bacillales</taxon>
        <taxon>Bacillaceae</taxon>
        <taxon>Alkalicoccobacillus</taxon>
    </lineage>
</organism>
<dbReference type="CDD" id="cd02142">
    <property type="entry name" value="McbC_SagB-like_oxidoreductase"/>
    <property type="match status" value="1"/>
</dbReference>
<evidence type="ECO:0000259" key="1">
    <source>
        <dbReference type="Pfam" id="PF00881"/>
    </source>
</evidence>
<dbReference type="InterPro" id="IPR000415">
    <property type="entry name" value="Nitroreductase-like"/>
</dbReference>
<evidence type="ECO:0000313" key="2">
    <source>
        <dbReference type="EMBL" id="MDQ0205377.1"/>
    </source>
</evidence>
<dbReference type="Gene3D" id="3.40.109.10">
    <property type="entry name" value="NADH Oxidase"/>
    <property type="match status" value="1"/>
</dbReference>
<dbReference type="InterPro" id="IPR052544">
    <property type="entry name" value="Bacteriocin_Proc_Enz"/>
</dbReference>
<feature type="domain" description="Nitroreductase" evidence="1">
    <location>
        <begin position="78"/>
        <end position="219"/>
    </location>
</feature>
<accession>A0ABT9YDV3</accession>
<dbReference type="RefSeq" id="WP_306979015.1">
    <property type="nucleotide sequence ID" value="NZ_JAUSUA010000001.1"/>
</dbReference>
<dbReference type="SUPFAM" id="SSF55469">
    <property type="entry name" value="FMN-dependent nitroreductase-like"/>
    <property type="match status" value="1"/>
</dbReference>